<dbReference type="PANTHER" id="PTHR47926:SF351">
    <property type="entry name" value="MITOCHONDRIAL RNAEDITING FACTOR 1"/>
    <property type="match status" value="1"/>
</dbReference>
<evidence type="ECO:0000313" key="8">
    <source>
        <dbReference type="EMBL" id="KAK2995777.1"/>
    </source>
</evidence>
<evidence type="ECO:0000256" key="4">
    <source>
        <dbReference type="ARBA" id="ARBA00022759"/>
    </source>
</evidence>
<evidence type="ECO:0000313" key="9">
    <source>
        <dbReference type="Proteomes" id="UP001187471"/>
    </source>
</evidence>
<evidence type="ECO:0000256" key="6">
    <source>
        <dbReference type="ARBA" id="ARBA00022918"/>
    </source>
</evidence>
<proteinExistence type="predicted"/>
<reference evidence="8" key="1">
    <citation type="submission" date="2022-12" db="EMBL/GenBank/DDBJ databases">
        <title>Draft genome assemblies for two species of Escallonia (Escalloniales).</title>
        <authorList>
            <person name="Chanderbali A."/>
            <person name="Dervinis C."/>
            <person name="Anghel I."/>
            <person name="Soltis D."/>
            <person name="Soltis P."/>
            <person name="Zapata F."/>
        </authorList>
    </citation>
    <scope>NUCLEOTIDE SEQUENCE</scope>
    <source>
        <strain evidence="8">UCBG92.1500</strain>
        <tissue evidence="8">Leaf</tissue>
    </source>
</reference>
<comment type="caution">
    <text evidence="8">The sequence shown here is derived from an EMBL/GenBank/DDBJ whole genome shotgun (WGS) entry which is preliminary data.</text>
</comment>
<keyword evidence="9" id="KW-1185">Reference proteome</keyword>
<keyword evidence="4" id="KW-0255">Endonuclease</keyword>
<evidence type="ECO:0000256" key="1">
    <source>
        <dbReference type="ARBA" id="ARBA00022679"/>
    </source>
</evidence>
<dbReference type="GO" id="GO:0003723">
    <property type="term" value="F:RNA binding"/>
    <property type="evidence" value="ECO:0007669"/>
    <property type="project" value="InterPro"/>
</dbReference>
<dbReference type="InterPro" id="IPR046960">
    <property type="entry name" value="PPR_At4g14850-like_plant"/>
</dbReference>
<gene>
    <name evidence="8" type="ORF">RJ640_010753</name>
</gene>
<evidence type="ECO:0000256" key="3">
    <source>
        <dbReference type="ARBA" id="ARBA00022722"/>
    </source>
</evidence>
<evidence type="ECO:0000256" key="5">
    <source>
        <dbReference type="ARBA" id="ARBA00022801"/>
    </source>
</evidence>
<dbReference type="InterPro" id="IPR011990">
    <property type="entry name" value="TPR-like_helical_dom_sf"/>
</dbReference>
<organism evidence="8 9">
    <name type="scientific">Escallonia rubra</name>
    <dbReference type="NCBI Taxonomy" id="112253"/>
    <lineage>
        <taxon>Eukaryota</taxon>
        <taxon>Viridiplantae</taxon>
        <taxon>Streptophyta</taxon>
        <taxon>Embryophyta</taxon>
        <taxon>Tracheophyta</taxon>
        <taxon>Spermatophyta</taxon>
        <taxon>Magnoliopsida</taxon>
        <taxon>eudicotyledons</taxon>
        <taxon>Gunneridae</taxon>
        <taxon>Pentapetalae</taxon>
        <taxon>asterids</taxon>
        <taxon>campanulids</taxon>
        <taxon>Escalloniales</taxon>
        <taxon>Escalloniaceae</taxon>
        <taxon>Escallonia</taxon>
    </lineage>
</organism>
<dbReference type="EMBL" id="JAVXUO010000057">
    <property type="protein sequence ID" value="KAK2995777.1"/>
    <property type="molecule type" value="Genomic_DNA"/>
</dbReference>
<dbReference type="InterPro" id="IPR043502">
    <property type="entry name" value="DNA/RNA_pol_sf"/>
</dbReference>
<dbReference type="GO" id="GO:0009451">
    <property type="term" value="P:RNA modification"/>
    <property type="evidence" value="ECO:0007669"/>
    <property type="project" value="InterPro"/>
</dbReference>
<dbReference type="InterPro" id="IPR041373">
    <property type="entry name" value="RT_RNaseH"/>
</dbReference>
<protein>
    <recommendedName>
        <fullName evidence="7">Reverse transcriptase RNase H-like domain-containing protein</fullName>
    </recommendedName>
</protein>
<dbReference type="SUPFAM" id="SSF56672">
    <property type="entry name" value="DNA/RNA polymerases"/>
    <property type="match status" value="1"/>
</dbReference>
<dbReference type="Proteomes" id="UP001187471">
    <property type="component" value="Unassembled WGS sequence"/>
</dbReference>
<keyword evidence="1" id="KW-0808">Transferase</keyword>
<feature type="domain" description="Reverse transcriptase RNase H-like" evidence="7">
    <location>
        <begin position="20"/>
        <end position="76"/>
    </location>
</feature>
<dbReference type="GO" id="GO:0003964">
    <property type="term" value="F:RNA-directed DNA polymerase activity"/>
    <property type="evidence" value="ECO:0007669"/>
    <property type="project" value="UniProtKB-KW"/>
</dbReference>
<accession>A0AA88UWT8</accession>
<dbReference type="Pfam" id="PF17917">
    <property type="entry name" value="RT_RNaseH"/>
    <property type="match status" value="1"/>
</dbReference>
<keyword evidence="6" id="KW-0695">RNA-directed DNA polymerase</keyword>
<keyword evidence="2" id="KW-0548">Nucleotidyltransferase</keyword>
<sequence>MKKVITEGLVLALPDYAKRGIWIVFESRKLNDMERWYTVQDKEMAAIVHCQRTWKRSQFMIKTDNIETSYFQTQSNHAGLVEEGKYYFGLMKEYKIEASYQHYASIVDLLGRTGKLQEAVSIFKDLPKQPIMFPIALDPAFPLRESAIRMAMPDLYSKMESNSAKKSCHLACLGIKLLWILEIASDNIISLYHKPILQQVVPPIP</sequence>
<evidence type="ECO:0000259" key="7">
    <source>
        <dbReference type="Pfam" id="PF17917"/>
    </source>
</evidence>
<dbReference type="GO" id="GO:0004519">
    <property type="term" value="F:endonuclease activity"/>
    <property type="evidence" value="ECO:0007669"/>
    <property type="project" value="UniProtKB-KW"/>
</dbReference>
<evidence type="ECO:0000256" key="2">
    <source>
        <dbReference type="ARBA" id="ARBA00022695"/>
    </source>
</evidence>
<dbReference type="Gene3D" id="1.25.40.10">
    <property type="entry name" value="Tetratricopeptide repeat domain"/>
    <property type="match status" value="1"/>
</dbReference>
<dbReference type="PANTHER" id="PTHR47926">
    <property type="entry name" value="PENTATRICOPEPTIDE REPEAT-CONTAINING PROTEIN"/>
    <property type="match status" value="1"/>
</dbReference>
<keyword evidence="3" id="KW-0540">Nuclease</keyword>
<dbReference type="GO" id="GO:0016787">
    <property type="term" value="F:hydrolase activity"/>
    <property type="evidence" value="ECO:0007669"/>
    <property type="project" value="UniProtKB-KW"/>
</dbReference>
<name>A0AA88UWT8_9ASTE</name>
<keyword evidence="5" id="KW-0378">Hydrolase</keyword>
<dbReference type="AlphaFoldDB" id="A0AA88UWT8"/>